<evidence type="ECO:0000256" key="4">
    <source>
        <dbReference type="ARBA" id="ARBA00022519"/>
    </source>
</evidence>
<dbReference type="AlphaFoldDB" id="A0A1M7FD32"/>
<evidence type="ECO:0000256" key="3">
    <source>
        <dbReference type="ARBA" id="ARBA00022475"/>
    </source>
</evidence>
<feature type="transmembrane region" description="Helical" evidence="9">
    <location>
        <begin position="12"/>
        <end position="35"/>
    </location>
</feature>
<dbReference type="GO" id="GO:0022857">
    <property type="term" value="F:transmembrane transporter activity"/>
    <property type="evidence" value="ECO:0007669"/>
    <property type="project" value="UniProtKB-UniRule"/>
</dbReference>
<dbReference type="PANTHER" id="PTHR35011">
    <property type="entry name" value="2,3-DIKETO-L-GULONATE TRAP TRANSPORTER SMALL PERMEASE PROTEIN YIAM"/>
    <property type="match status" value="1"/>
</dbReference>
<comment type="function">
    <text evidence="9">Part of the tripartite ATP-independent periplasmic (TRAP) transport system.</text>
</comment>
<feature type="transmembrane region" description="Helical" evidence="9">
    <location>
        <begin position="88"/>
        <end position="111"/>
    </location>
</feature>
<feature type="region of interest" description="Disordered" evidence="10">
    <location>
        <begin position="174"/>
        <end position="196"/>
    </location>
</feature>
<feature type="transmembrane region" description="Helical" evidence="9">
    <location>
        <begin position="55"/>
        <end position="76"/>
    </location>
</feature>
<dbReference type="EMBL" id="BJXU01000043">
    <property type="protein sequence ID" value="GEN23502.1"/>
    <property type="molecule type" value="Genomic_DNA"/>
</dbReference>
<dbReference type="EMBL" id="FRCA01000004">
    <property type="protein sequence ID" value="SHM01883.1"/>
    <property type="molecule type" value="Genomic_DNA"/>
</dbReference>
<protein>
    <recommendedName>
        <fullName evidence="9">TRAP transporter small permease protein</fullName>
    </recommendedName>
</protein>
<organism evidence="13 14">
    <name type="scientific">Halomonas cupida</name>
    <dbReference type="NCBI Taxonomy" id="44933"/>
    <lineage>
        <taxon>Bacteria</taxon>
        <taxon>Pseudomonadati</taxon>
        <taxon>Pseudomonadota</taxon>
        <taxon>Gammaproteobacteria</taxon>
        <taxon>Oceanospirillales</taxon>
        <taxon>Halomonadaceae</taxon>
        <taxon>Halomonas</taxon>
    </lineage>
</organism>
<reference evidence="13 14" key="1">
    <citation type="submission" date="2016-11" db="EMBL/GenBank/DDBJ databases">
        <authorList>
            <person name="Jaros S."/>
            <person name="Januszkiewicz K."/>
            <person name="Wedrychowicz H."/>
        </authorList>
    </citation>
    <scope>NUCLEOTIDE SEQUENCE [LARGE SCALE GENOMIC DNA]</scope>
    <source>
        <strain evidence="13 14">DSM 4740</strain>
    </source>
</reference>
<keyword evidence="4 9" id="KW-0997">Cell inner membrane</keyword>
<evidence type="ECO:0000256" key="6">
    <source>
        <dbReference type="ARBA" id="ARBA00022989"/>
    </source>
</evidence>
<gene>
    <name evidence="12" type="ORF">HCU01_14510</name>
    <name evidence="13" type="ORF">SAMN05660971_02034</name>
</gene>
<reference evidence="12 15" key="2">
    <citation type="submission" date="2019-07" db="EMBL/GenBank/DDBJ databases">
        <title>Whole genome shotgun sequence of Halomonas cupida NBRC 102219.</title>
        <authorList>
            <person name="Hosoyama A."/>
            <person name="Uohara A."/>
            <person name="Ohji S."/>
            <person name="Ichikawa N."/>
        </authorList>
    </citation>
    <scope>NUCLEOTIDE SEQUENCE [LARGE SCALE GENOMIC DNA]</scope>
    <source>
        <strain evidence="12 15">NBRC 102219</strain>
    </source>
</reference>
<evidence type="ECO:0000256" key="8">
    <source>
        <dbReference type="ARBA" id="ARBA00038436"/>
    </source>
</evidence>
<feature type="domain" description="Tripartite ATP-independent periplasmic transporters DctQ component" evidence="11">
    <location>
        <begin position="30"/>
        <end position="155"/>
    </location>
</feature>
<dbReference type="GO" id="GO:0015740">
    <property type="term" value="P:C4-dicarboxylate transport"/>
    <property type="evidence" value="ECO:0007669"/>
    <property type="project" value="TreeGrafter"/>
</dbReference>
<dbReference type="OrthoDB" id="2085311at2"/>
<comment type="subcellular location">
    <subcellularLocation>
        <location evidence="1 9">Cell inner membrane</location>
        <topology evidence="1 9">Multi-pass membrane protein</topology>
    </subcellularLocation>
</comment>
<dbReference type="STRING" id="44933.SAMN05660971_02034"/>
<evidence type="ECO:0000256" key="5">
    <source>
        <dbReference type="ARBA" id="ARBA00022692"/>
    </source>
</evidence>
<dbReference type="RefSeq" id="WP_073435050.1">
    <property type="nucleotide sequence ID" value="NZ_BJXU01000043.1"/>
</dbReference>
<dbReference type="GO" id="GO:0005886">
    <property type="term" value="C:plasma membrane"/>
    <property type="evidence" value="ECO:0007669"/>
    <property type="project" value="UniProtKB-SubCell"/>
</dbReference>
<evidence type="ECO:0000256" key="9">
    <source>
        <dbReference type="RuleBase" id="RU369079"/>
    </source>
</evidence>
<dbReference type="Pfam" id="PF04290">
    <property type="entry name" value="DctQ"/>
    <property type="match status" value="1"/>
</dbReference>
<evidence type="ECO:0000313" key="13">
    <source>
        <dbReference type="EMBL" id="SHM01883.1"/>
    </source>
</evidence>
<comment type="similarity">
    <text evidence="8 9">Belongs to the TRAP transporter small permease family.</text>
</comment>
<accession>A0A1M7FD32</accession>
<dbReference type="Proteomes" id="UP000321726">
    <property type="component" value="Unassembled WGS sequence"/>
</dbReference>
<sequence>MLDLLLRVERTISSLALYLAVLMLVCSVSLGFYQVLTRFVFDAPSTWSEVMARSTMIWCVFLGAAACFRGGYMMAVEAIYKLVPRPGLKVLEVFIAGSCLIVLAILLYYGIQMTLRVRSQALSGVGISIGWIYMAIPVGAAFSLVAVVARLLAQLAGREEIGATDAEVEAAAPDAVVPSVSRGETGSEAQVGRERR</sequence>
<keyword evidence="7 9" id="KW-0472">Membrane</keyword>
<comment type="subunit">
    <text evidence="9">The complex comprises the extracytoplasmic solute receptor protein and the two transmembrane proteins.</text>
</comment>
<evidence type="ECO:0000259" key="11">
    <source>
        <dbReference type="Pfam" id="PF04290"/>
    </source>
</evidence>
<keyword evidence="2 9" id="KW-0813">Transport</keyword>
<evidence type="ECO:0000256" key="10">
    <source>
        <dbReference type="SAM" id="MobiDB-lite"/>
    </source>
</evidence>
<feature type="transmembrane region" description="Helical" evidence="9">
    <location>
        <begin position="131"/>
        <end position="153"/>
    </location>
</feature>
<keyword evidence="5 9" id="KW-0812">Transmembrane</keyword>
<keyword evidence="15" id="KW-1185">Reference proteome</keyword>
<evidence type="ECO:0000313" key="12">
    <source>
        <dbReference type="EMBL" id="GEN23502.1"/>
    </source>
</evidence>
<evidence type="ECO:0000313" key="15">
    <source>
        <dbReference type="Proteomes" id="UP000321726"/>
    </source>
</evidence>
<name>A0A1M7FD32_9GAMM</name>
<dbReference type="InterPro" id="IPR007387">
    <property type="entry name" value="TRAP_DctQ"/>
</dbReference>
<keyword evidence="3" id="KW-1003">Cell membrane</keyword>
<dbReference type="PANTHER" id="PTHR35011:SF11">
    <property type="entry name" value="TRAP TRANSPORTER SMALL PERMEASE PROTEIN"/>
    <property type="match status" value="1"/>
</dbReference>
<keyword evidence="6 9" id="KW-1133">Transmembrane helix</keyword>
<proteinExistence type="inferred from homology"/>
<evidence type="ECO:0000313" key="14">
    <source>
        <dbReference type="Proteomes" id="UP000184123"/>
    </source>
</evidence>
<evidence type="ECO:0000256" key="7">
    <source>
        <dbReference type="ARBA" id="ARBA00023136"/>
    </source>
</evidence>
<dbReference type="Proteomes" id="UP000184123">
    <property type="component" value="Unassembled WGS sequence"/>
</dbReference>
<evidence type="ECO:0000256" key="1">
    <source>
        <dbReference type="ARBA" id="ARBA00004429"/>
    </source>
</evidence>
<dbReference type="InterPro" id="IPR055348">
    <property type="entry name" value="DctQ"/>
</dbReference>
<evidence type="ECO:0000256" key="2">
    <source>
        <dbReference type="ARBA" id="ARBA00022448"/>
    </source>
</evidence>